<keyword evidence="3" id="KW-1185">Reference proteome</keyword>
<evidence type="ECO:0008006" key="4">
    <source>
        <dbReference type="Google" id="ProtNLM"/>
    </source>
</evidence>
<gene>
    <name evidence="2" type="ORF">GZ77_21315</name>
</gene>
<proteinExistence type="predicted"/>
<evidence type="ECO:0000313" key="2">
    <source>
        <dbReference type="EMBL" id="KEQ12968.1"/>
    </source>
</evidence>
<dbReference type="Proteomes" id="UP000028006">
    <property type="component" value="Unassembled WGS sequence"/>
</dbReference>
<dbReference type="AlphaFoldDB" id="A0A081N3E5"/>
<comment type="caution">
    <text evidence="2">The sequence shown here is derived from an EMBL/GenBank/DDBJ whole genome shotgun (WGS) entry which is preliminary data.</text>
</comment>
<dbReference type="EMBL" id="JOKG01000004">
    <property type="protein sequence ID" value="KEQ12968.1"/>
    <property type="molecule type" value="Genomic_DNA"/>
</dbReference>
<organism evidence="2 3">
    <name type="scientific">Endozoicomonas montiporae</name>
    <dbReference type="NCBI Taxonomy" id="1027273"/>
    <lineage>
        <taxon>Bacteria</taxon>
        <taxon>Pseudomonadati</taxon>
        <taxon>Pseudomonadota</taxon>
        <taxon>Gammaproteobacteria</taxon>
        <taxon>Oceanospirillales</taxon>
        <taxon>Endozoicomonadaceae</taxon>
        <taxon>Endozoicomonas</taxon>
    </lineage>
</organism>
<accession>A0A081N3E5</accession>
<reference evidence="2 3" key="1">
    <citation type="submission" date="2014-06" db="EMBL/GenBank/DDBJ databases">
        <title>Whole Genome Sequences of Three Symbiotic Endozoicomonas Bacteria.</title>
        <authorList>
            <person name="Neave M.J."/>
            <person name="Apprill A."/>
            <person name="Voolstra C.R."/>
        </authorList>
    </citation>
    <scope>NUCLEOTIDE SEQUENCE [LARGE SCALE GENOMIC DNA]</scope>
    <source>
        <strain evidence="2 3">LMG 24815</strain>
    </source>
</reference>
<name>A0A081N3E5_9GAMM</name>
<feature type="compositionally biased region" description="Basic and acidic residues" evidence="1">
    <location>
        <begin position="1"/>
        <end position="17"/>
    </location>
</feature>
<evidence type="ECO:0000256" key="1">
    <source>
        <dbReference type="SAM" id="MobiDB-lite"/>
    </source>
</evidence>
<dbReference type="RefSeq" id="WP_034878428.1">
    <property type="nucleotide sequence ID" value="NZ_JOKG01000004.1"/>
</dbReference>
<protein>
    <recommendedName>
        <fullName evidence="4">DUF4815 domain-containing protein</fullName>
    </recommendedName>
</protein>
<feature type="region of interest" description="Disordered" evidence="1">
    <location>
        <begin position="1"/>
        <end position="30"/>
    </location>
</feature>
<dbReference type="eggNOG" id="ENOG502Z7RQ">
    <property type="taxonomic scope" value="Bacteria"/>
</dbReference>
<sequence length="1183" mass="127215">MAINNDDVKLFESQRLSDEEDGGGRATGNEVVDGNVNNLFQDISRIDRTIGDVALRKAYVGISTDNNDAYLGSHLILTEPPKDENVSVLLFNTDDQTDERKNARNRIEAYVVPGTSASFELLGNQTEGQRSIAGVQREESRLPEVGEVYRLYNPDTKQEQYVRLTKVESRIEVFTYQYGSNNFVDFERRRIDMEISAALLYTFPGGIPTPAGTQMPADSEGVFTEKTVVQGTQIADASRYYGIKSASADIGKGDLSVRVDSVYAPLVPSARMESPVVDQYGGYTAKRMVATSNHDRQVSLKFVRISGNESRAFLQTGALPGTVSLSLNGGQFRDNQTGQLNYVSGSNQFKSLTIDYESGAITAIRNSSYYASTASATYRPGTGIVGTAISGTLEVTVQNRGFNYTFNFAEAKPRPGTLVISYIALGKWQEVSDPGNGQLQGSGKGNVDYGTGSVAVTFEGLPDPDSRMVYSYITQADEEITVRTGTVPVDDIGYRHTTEKPGIKPGSVTINYLSSDVLKTLADQGNGLLSGDGSGSVYYASGELGFILDALPDSGTEIEISYQQGEVAGGVVAVSVDGAGLISGTIAGAPLLPGSVEIQFEVERDQNVHNGSRERSAWQSYTSTYYQTKSFKDSAQGGWLNGTGTIDYQTGNFTLRALANYHYTNYVAKSNSSGYVWKVEYASVLKTERFSGNTVTSKAQSNSLSHLPNTETLSAPELTIDLLPLIEDYLLPGSVIFEWNGETYFDRDGVLYKNISTETNAGVSVGTVDYSGGVVTLAVYPSGELSAANINAAATLSAGFSVSAVAFRTPGSPIRAGSLQLTAVRVDNADIITATADFNGNINTSEVQGTIDTSTGWCELFFTDGTDPIPVLPQSVRYNCVIETSLPLDAGLIGLDPVRLPSDGRVPIYRIGDIVVISHKNKTDAATPAAGQSIALSRDHQAEITVQDSGGNDLDPAQYTTDKQAGTLTFADPLQLQDSDGNNLTAPFTVTDRVEHMSVVSDAQINGELSIIAPVPWDLPAGETTISSAVVYGDLQARVHHFFSQKVWDNGNPNWTDERNEDNTTAQYNTINYPVQVANRGAIFGKWAIIFTSSSNFQVVEEKLGIIATGDIGSNTAPINPETGTPYFSILADGWGSGWSSGNVVRFNTDGCLAPVWICRTVLSGQGTETDDKFTLQIRGDAD</sequence>
<evidence type="ECO:0000313" key="3">
    <source>
        <dbReference type="Proteomes" id="UP000028006"/>
    </source>
</evidence>